<gene>
    <name evidence="3" type="ORF">FUAX_00580</name>
</gene>
<dbReference type="RefSeq" id="WP_338392940.1">
    <property type="nucleotide sequence ID" value="NZ_AP025314.1"/>
</dbReference>
<dbReference type="EMBL" id="AP025314">
    <property type="protein sequence ID" value="BDD07626.1"/>
    <property type="molecule type" value="Genomic_DNA"/>
</dbReference>
<keyword evidence="1" id="KW-0732">Signal</keyword>
<dbReference type="InterPro" id="IPR025665">
    <property type="entry name" value="Beta-barrel_OMP_2"/>
</dbReference>
<feature type="signal peptide" evidence="1">
    <location>
        <begin position="1"/>
        <end position="20"/>
    </location>
</feature>
<keyword evidence="4" id="KW-1185">Reference proteome</keyword>
<sequence>MRKLLALKILLITALTFCLAGNSYSQTFVGVRAGGGASQLLNNLLNSFSKPDFYSTTFTYGAIGGVMFRHVAEPHLGFQAEINYLQRGFKQQLPEAIQNGEYIEAEYDYIQVPIMASIYALQGKTKVFFNVGPYLAFGISGTETVFQVENFEKKSSKTTDIDFGSEDFDAFDYGLEAGLGLERRFEFGILQVEGRFTWGMGNIYNADKPYYPDHTQNMTLGLTVNYLFQLDKGREKFDYVKKK</sequence>
<evidence type="ECO:0000259" key="2">
    <source>
        <dbReference type="Pfam" id="PF13568"/>
    </source>
</evidence>
<feature type="domain" description="Outer membrane protein beta-barrel" evidence="2">
    <location>
        <begin position="29"/>
        <end position="204"/>
    </location>
</feature>
<reference evidence="3 4" key="1">
    <citation type="submission" date="2021-12" db="EMBL/GenBank/DDBJ databases">
        <title>Genome sequencing of bacteria with rrn-lacking chromosome and rrn-plasmid.</title>
        <authorList>
            <person name="Anda M."/>
            <person name="Iwasaki W."/>
        </authorList>
    </citation>
    <scope>NUCLEOTIDE SEQUENCE [LARGE SCALE GENOMIC DNA]</scope>
    <source>
        <strain evidence="3 4">DSM 100852</strain>
    </source>
</reference>
<dbReference type="KEGG" id="fax:FUAX_00580"/>
<evidence type="ECO:0000313" key="3">
    <source>
        <dbReference type="EMBL" id="BDD07626.1"/>
    </source>
</evidence>
<evidence type="ECO:0000256" key="1">
    <source>
        <dbReference type="SAM" id="SignalP"/>
    </source>
</evidence>
<protein>
    <recommendedName>
        <fullName evidence="2">Outer membrane protein beta-barrel domain-containing protein</fullName>
    </recommendedName>
</protein>
<accession>A0AAU9C6I0</accession>
<evidence type="ECO:0000313" key="4">
    <source>
        <dbReference type="Proteomes" id="UP001348817"/>
    </source>
</evidence>
<organism evidence="3 4">
    <name type="scientific">Fulvitalea axinellae</name>
    <dbReference type="NCBI Taxonomy" id="1182444"/>
    <lineage>
        <taxon>Bacteria</taxon>
        <taxon>Pseudomonadati</taxon>
        <taxon>Bacteroidota</taxon>
        <taxon>Cytophagia</taxon>
        <taxon>Cytophagales</taxon>
        <taxon>Persicobacteraceae</taxon>
        <taxon>Fulvitalea</taxon>
    </lineage>
</organism>
<dbReference type="AlphaFoldDB" id="A0AAU9C6I0"/>
<dbReference type="Proteomes" id="UP001348817">
    <property type="component" value="Chromosome"/>
</dbReference>
<feature type="chain" id="PRO_5043874283" description="Outer membrane protein beta-barrel domain-containing protein" evidence="1">
    <location>
        <begin position="21"/>
        <end position="243"/>
    </location>
</feature>
<dbReference type="Pfam" id="PF13568">
    <property type="entry name" value="OMP_b-brl_2"/>
    <property type="match status" value="1"/>
</dbReference>
<name>A0AAU9C6I0_9BACT</name>
<proteinExistence type="predicted"/>